<keyword evidence="3" id="KW-1003">Cell membrane</keyword>
<comment type="subcellular location">
    <subcellularLocation>
        <location evidence="1">Cell membrane</location>
        <topology evidence="1">Peripheral membrane protein</topology>
    </subcellularLocation>
</comment>
<feature type="domain" description="ABC transporter" evidence="10">
    <location>
        <begin position="4"/>
        <end position="238"/>
    </location>
</feature>
<evidence type="ECO:0000259" key="10">
    <source>
        <dbReference type="PROSITE" id="PS50893"/>
    </source>
</evidence>
<keyword evidence="9" id="KW-0472">Membrane</keyword>
<evidence type="ECO:0000256" key="7">
    <source>
        <dbReference type="ARBA" id="ARBA00023004"/>
    </source>
</evidence>
<dbReference type="GO" id="GO:0005524">
    <property type="term" value="F:ATP binding"/>
    <property type="evidence" value="ECO:0007669"/>
    <property type="project" value="UniProtKB-KW"/>
</dbReference>
<evidence type="ECO:0000256" key="6">
    <source>
        <dbReference type="ARBA" id="ARBA00022840"/>
    </source>
</evidence>
<dbReference type="EMBL" id="PPTO01000018">
    <property type="protein sequence ID" value="RDB55609.1"/>
    <property type="molecule type" value="Genomic_DNA"/>
</dbReference>
<dbReference type="Pfam" id="PF00005">
    <property type="entry name" value="ABC_tran"/>
    <property type="match status" value="1"/>
</dbReference>
<dbReference type="InterPro" id="IPR051535">
    <property type="entry name" value="Siderophore_ABC-ATPase"/>
</dbReference>
<dbReference type="InterPro" id="IPR017871">
    <property type="entry name" value="ABC_transporter-like_CS"/>
</dbReference>
<sequence length="258" mass="27922">MGELDFENVVFGYGGNALFNGFSASFAKGQISCIVGPNGCGKSTLAKLAMGLIKPASGRVLIQGRDVASLNPRERARRLGVLVQQQEAPMMTVRELAACGRFPHHGPLSRLDETDAQCIDETLSLAGVYDLRDRPLRSLSGGQRQRARMAMVLAQDTPVVLLDEPTSFMDAAACFDMMRLVRRVRERGKTVIAVIHDLNLALSVADAVFVMERGRLAAQGAPGEAAVQSAIEQSFGVRLEHVETPSGVAWVPFEREDV</sequence>
<protein>
    <submittedName>
        <fullName evidence="11">ABC transporter ATP-binding protein</fullName>
    </submittedName>
</protein>
<keyword evidence="6 11" id="KW-0067">ATP-binding</keyword>
<dbReference type="GO" id="GO:0016887">
    <property type="term" value="F:ATP hydrolysis activity"/>
    <property type="evidence" value="ECO:0007669"/>
    <property type="project" value="InterPro"/>
</dbReference>
<dbReference type="PANTHER" id="PTHR42771">
    <property type="entry name" value="IRON(3+)-HYDROXAMATE IMPORT ATP-BINDING PROTEIN FHUC"/>
    <property type="match status" value="1"/>
</dbReference>
<dbReference type="GO" id="GO:0005886">
    <property type="term" value="C:plasma membrane"/>
    <property type="evidence" value="ECO:0007669"/>
    <property type="project" value="UniProtKB-SubCell"/>
</dbReference>
<reference evidence="11 12" key="1">
    <citation type="journal article" date="2018" name="Elife">
        <title>Discovery and characterization of a prevalent human gut bacterial enzyme sufficient for the inactivation of a family of plant toxins.</title>
        <authorList>
            <person name="Koppel N."/>
            <person name="Bisanz J.E."/>
            <person name="Pandelia M.E."/>
            <person name="Turnbaugh P.J."/>
            <person name="Balskus E.P."/>
        </authorList>
    </citation>
    <scope>NUCLEOTIDE SEQUENCE [LARGE SCALE GENOMIC DNA]</scope>
    <source>
        <strain evidence="11 12">OB21 GAM31</strain>
    </source>
</reference>
<evidence type="ECO:0000313" key="12">
    <source>
        <dbReference type="Proteomes" id="UP000253975"/>
    </source>
</evidence>
<dbReference type="SMART" id="SM00382">
    <property type="entry name" value="AAA"/>
    <property type="match status" value="1"/>
</dbReference>
<dbReference type="PANTHER" id="PTHR42771:SF2">
    <property type="entry name" value="IRON(3+)-HYDROXAMATE IMPORT ATP-BINDING PROTEIN FHUC"/>
    <property type="match status" value="1"/>
</dbReference>
<dbReference type="PROSITE" id="PS50893">
    <property type="entry name" value="ABC_TRANSPORTER_2"/>
    <property type="match status" value="1"/>
</dbReference>
<evidence type="ECO:0000256" key="2">
    <source>
        <dbReference type="ARBA" id="ARBA00022448"/>
    </source>
</evidence>
<organism evidence="11 12">
    <name type="scientific">Slackia isoflavoniconvertens</name>
    <dbReference type="NCBI Taxonomy" id="572010"/>
    <lineage>
        <taxon>Bacteria</taxon>
        <taxon>Bacillati</taxon>
        <taxon>Actinomycetota</taxon>
        <taxon>Coriobacteriia</taxon>
        <taxon>Eggerthellales</taxon>
        <taxon>Eggerthellaceae</taxon>
        <taxon>Slackia</taxon>
    </lineage>
</organism>
<proteinExistence type="predicted"/>
<name>A0A369LA71_9ACTN</name>
<evidence type="ECO:0000256" key="3">
    <source>
        <dbReference type="ARBA" id="ARBA00022475"/>
    </source>
</evidence>
<dbReference type="SUPFAM" id="SSF52540">
    <property type="entry name" value="P-loop containing nucleoside triphosphate hydrolases"/>
    <property type="match status" value="1"/>
</dbReference>
<dbReference type="AlphaFoldDB" id="A0A369LA71"/>
<dbReference type="InterPro" id="IPR003593">
    <property type="entry name" value="AAA+_ATPase"/>
</dbReference>
<evidence type="ECO:0000256" key="4">
    <source>
        <dbReference type="ARBA" id="ARBA00022496"/>
    </source>
</evidence>
<keyword evidence="7" id="KW-0408">Iron</keyword>
<keyword evidence="2" id="KW-0813">Transport</keyword>
<dbReference type="PROSITE" id="PS00211">
    <property type="entry name" value="ABC_TRANSPORTER_1"/>
    <property type="match status" value="1"/>
</dbReference>
<evidence type="ECO:0000313" key="11">
    <source>
        <dbReference type="EMBL" id="RDB55609.1"/>
    </source>
</evidence>
<evidence type="ECO:0000256" key="8">
    <source>
        <dbReference type="ARBA" id="ARBA00023065"/>
    </source>
</evidence>
<keyword evidence="8" id="KW-0406">Ion transport</keyword>
<dbReference type="InterPro" id="IPR027417">
    <property type="entry name" value="P-loop_NTPase"/>
</dbReference>
<evidence type="ECO:0000256" key="5">
    <source>
        <dbReference type="ARBA" id="ARBA00022741"/>
    </source>
</evidence>
<evidence type="ECO:0000256" key="1">
    <source>
        <dbReference type="ARBA" id="ARBA00004202"/>
    </source>
</evidence>
<dbReference type="FunFam" id="3.40.50.300:FF:000134">
    <property type="entry name" value="Iron-enterobactin ABC transporter ATP-binding protein"/>
    <property type="match status" value="1"/>
</dbReference>
<keyword evidence="4" id="KW-0410">Iron transport</keyword>
<evidence type="ECO:0000256" key="9">
    <source>
        <dbReference type="ARBA" id="ARBA00023136"/>
    </source>
</evidence>
<dbReference type="Proteomes" id="UP000253975">
    <property type="component" value="Unassembled WGS sequence"/>
</dbReference>
<dbReference type="GO" id="GO:0006826">
    <property type="term" value="P:iron ion transport"/>
    <property type="evidence" value="ECO:0007669"/>
    <property type="project" value="UniProtKB-KW"/>
</dbReference>
<dbReference type="CDD" id="cd03214">
    <property type="entry name" value="ABC_Iron-Siderophores_B12_Hemin"/>
    <property type="match status" value="1"/>
</dbReference>
<gene>
    <name evidence="11" type="ORF">C1881_09225</name>
</gene>
<dbReference type="RefSeq" id="WP_114616230.1">
    <property type="nucleotide sequence ID" value="NZ_PPTO01000018.1"/>
</dbReference>
<accession>A0A369LA71</accession>
<comment type="caution">
    <text evidence="11">The sequence shown here is derived from an EMBL/GenBank/DDBJ whole genome shotgun (WGS) entry which is preliminary data.</text>
</comment>
<dbReference type="Gene3D" id="3.40.50.300">
    <property type="entry name" value="P-loop containing nucleotide triphosphate hydrolases"/>
    <property type="match status" value="1"/>
</dbReference>
<keyword evidence="5" id="KW-0547">Nucleotide-binding</keyword>
<dbReference type="InterPro" id="IPR003439">
    <property type="entry name" value="ABC_transporter-like_ATP-bd"/>
</dbReference>